<dbReference type="InterPro" id="IPR000504">
    <property type="entry name" value="RRM_dom"/>
</dbReference>
<evidence type="ECO:0000256" key="2">
    <source>
        <dbReference type="PROSITE-ProRule" id="PRU00176"/>
    </source>
</evidence>
<dbReference type="STRING" id="1344416.A0A139AVE6"/>
<keyword evidence="1 2" id="KW-0694">RNA-binding</keyword>
<keyword evidence="6" id="KW-1185">Reference proteome</keyword>
<organism evidence="5 6">
    <name type="scientific">Gonapodya prolifera (strain JEL478)</name>
    <name type="common">Monoblepharis prolifera</name>
    <dbReference type="NCBI Taxonomy" id="1344416"/>
    <lineage>
        <taxon>Eukaryota</taxon>
        <taxon>Fungi</taxon>
        <taxon>Fungi incertae sedis</taxon>
        <taxon>Chytridiomycota</taxon>
        <taxon>Chytridiomycota incertae sedis</taxon>
        <taxon>Monoblepharidomycetes</taxon>
        <taxon>Monoblepharidales</taxon>
        <taxon>Gonapodyaceae</taxon>
        <taxon>Gonapodya</taxon>
    </lineage>
</organism>
<reference evidence="5 6" key="1">
    <citation type="journal article" date="2015" name="Genome Biol. Evol.">
        <title>Phylogenomic analyses indicate that early fungi evolved digesting cell walls of algal ancestors of land plants.</title>
        <authorList>
            <person name="Chang Y."/>
            <person name="Wang S."/>
            <person name="Sekimoto S."/>
            <person name="Aerts A.L."/>
            <person name="Choi C."/>
            <person name="Clum A."/>
            <person name="LaButti K.M."/>
            <person name="Lindquist E.A."/>
            <person name="Yee Ngan C."/>
            <person name="Ohm R.A."/>
            <person name="Salamov A.A."/>
            <person name="Grigoriev I.V."/>
            <person name="Spatafora J.W."/>
            <person name="Berbee M.L."/>
        </authorList>
    </citation>
    <scope>NUCLEOTIDE SEQUENCE [LARGE SCALE GENOMIC DNA]</scope>
    <source>
        <strain evidence="5 6">JEL478</strain>
    </source>
</reference>
<evidence type="ECO:0000256" key="3">
    <source>
        <dbReference type="SAM" id="MobiDB-lite"/>
    </source>
</evidence>
<dbReference type="OrthoDB" id="439808at2759"/>
<evidence type="ECO:0000256" key="1">
    <source>
        <dbReference type="ARBA" id="ARBA00022884"/>
    </source>
</evidence>
<dbReference type="InterPro" id="IPR035979">
    <property type="entry name" value="RBD_domain_sf"/>
</dbReference>
<protein>
    <recommendedName>
        <fullName evidence="4">RRM domain-containing protein</fullName>
    </recommendedName>
</protein>
<dbReference type="InterPro" id="IPR012677">
    <property type="entry name" value="Nucleotide-bd_a/b_plait_sf"/>
</dbReference>
<sequence length="426" mass="45879">MSSKSTQTPDSPEGGDATEVFEELERTLLSKAYRNLAKSSGYAIGQEKTEGILFGFATKDLDEIPLSKREKEVLVLSIVPVLKRVLWNEFINRPAVSTGLTIPLSKMMRSWCYRSGANGIPCLVPEYRFVAHSLGPPRQVRHLQMRYELVGPALLEVLINKYEYEDVSSHKQLEIDESGPDNNVNVLLDLSSTCIVGNPSQNVNTAMLEKEFQRVGGVLSFLSAHRSLGIIEFCNPFEAPEAVSKLNCHEIDGRAISVDIAQPRENNDSHRGSSPDGRGGGGSGRGECNERDEKTPNPQGKTLWLGNLSCSTNEETLYEAFEEYGVKHVRVPTDQETGEPKGFAYVEFGSTGEASAAFSAMTGQNIGGRAVKMDYARENGAGGGRGTARGGRGVFGDRGGRGGQGGRGGGRGGFGDRGGKIGLGRG</sequence>
<evidence type="ECO:0000259" key="4">
    <source>
        <dbReference type="PROSITE" id="PS50102"/>
    </source>
</evidence>
<evidence type="ECO:0000313" key="5">
    <source>
        <dbReference type="EMBL" id="KXS20674.1"/>
    </source>
</evidence>
<dbReference type="Pfam" id="PF00076">
    <property type="entry name" value="RRM_1"/>
    <property type="match status" value="2"/>
</dbReference>
<dbReference type="AlphaFoldDB" id="A0A139AVE6"/>
<dbReference type="SUPFAM" id="SSF54928">
    <property type="entry name" value="RNA-binding domain, RBD"/>
    <property type="match status" value="2"/>
</dbReference>
<accession>A0A139AVE6</accession>
<dbReference type="GO" id="GO:0003723">
    <property type="term" value="F:RNA binding"/>
    <property type="evidence" value="ECO:0007669"/>
    <property type="project" value="UniProtKB-UniRule"/>
</dbReference>
<evidence type="ECO:0000313" key="6">
    <source>
        <dbReference type="Proteomes" id="UP000070544"/>
    </source>
</evidence>
<proteinExistence type="predicted"/>
<name>A0A139AVE6_GONPJ</name>
<feature type="domain" description="RRM" evidence="4">
    <location>
        <begin position="192"/>
        <end position="263"/>
    </location>
</feature>
<dbReference type="PANTHER" id="PTHR48027">
    <property type="entry name" value="HETEROGENEOUS NUCLEAR RIBONUCLEOPROTEIN 87F-RELATED"/>
    <property type="match status" value="1"/>
</dbReference>
<dbReference type="PROSITE" id="PS50102">
    <property type="entry name" value="RRM"/>
    <property type="match status" value="2"/>
</dbReference>
<dbReference type="EMBL" id="KQ965735">
    <property type="protein sequence ID" value="KXS20674.1"/>
    <property type="molecule type" value="Genomic_DNA"/>
</dbReference>
<feature type="domain" description="RRM" evidence="4">
    <location>
        <begin position="301"/>
        <end position="378"/>
    </location>
</feature>
<feature type="region of interest" description="Disordered" evidence="3">
    <location>
        <begin position="258"/>
        <end position="302"/>
    </location>
</feature>
<dbReference type="Proteomes" id="UP000070544">
    <property type="component" value="Unassembled WGS sequence"/>
</dbReference>
<gene>
    <name evidence="5" type="ORF">M427DRAFT_41374</name>
</gene>
<dbReference type="Gene3D" id="3.30.70.330">
    <property type="match status" value="2"/>
</dbReference>
<feature type="region of interest" description="Disordered" evidence="3">
    <location>
        <begin position="381"/>
        <end position="426"/>
    </location>
</feature>
<dbReference type="InterPro" id="IPR052462">
    <property type="entry name" value="SLIRP/GR-RBP-like"/>
</dbReference>
<dbReference type="SMART" id="SM00360">
    <property type="entry name" value="RRM"/>
    <property type="match status" value="2"/>
</dbReference>